<dbReference type="PIR" id="T27180">
    <property type="entry name" value="T27180"/>
</dbReference>
<dbReference type="HOGENOM" id="CLU_042960_1_0_1"/>
<accession>Q9XVZ3</accession>
<feature type="transmembrane region" description="Helical" evidence="1">
    <location>
        <begin position="204"/>
        <end position="225"/>
    </location>
</feature>
<feature type="transmembrane region" description="Helical" evidence="1">
    <location>
        <begin position="246"/>
        <end position="264"/>
    </location>
</feature>
<dbReference type="InterPro" id="IPR019422">
    <property type="entry name" value="7TM_GPCR_serpentine_rcpt_Srh"/>
</dbReference>
<dbReference type="PANTHER" id="PTHR22941:SF8">
    <property type="entry name" value="SERPENTINE RECEPTOR, CLASS H-RELATED"/>
    <property type="match status" value="1"/>
</dbReference>
<dbReference type="AlphaFoldDB" id="Q9XVZ3"/>
<proteinExistence type="predicted"/>
<feature type="transmembrane region" description="Helical" evidence="1">
    <location>
        <begin position="54"/>
        <end position="81"/>
    </location>
</feature>
<dbReference type="GeneID" id="190296"/>
<dbReference type="PhylomeDB" id="Q9XVZ3"/>
<dbReference type="EMBL" id="BX284602">
    <property type="protein sequence ID" value="CAA22460.2"/>
    <property type="molecule type" value="Genomic_DNA"/>
</dbReference>
<evidence type="ECO:0000313" key="4">
    <source>
        <dbReference type="WormBase" id="Y54G11A.12"/>
    </source>
</evidence>
<dbReference type="PaxDb" id="6239-Y54G11A.12"/>
<dbReference type="PANTHER" id="PTHR22941">
    <property type="entry name" value="SERPENTINE RECEPTOR"/>
    <property type="match status" value="1"/>
</dbReference>
<keyword evidence="3" id="KW-1185">Reference proteome</keyword>
<name>Q9XVZ3_CAEEL</name>
<evidence type="ECO:0000313" key="3">
    <source>
        <dbReference type="Proteomes" id="UP000001940"/>
    </source>
</evidence>
<dbReference type="OrthoDB" id="5858254at2759"/>
<dbReference type="InParanoid" id="Q9XVZ3"/>
<dbReference type="Proteomes" id="UP000001940">
    <property type="component" value="Chromosome II"/>
</dbReference>
<keyword evidence="1" id="KW-0472">Membrane</keyword>
<feature type="transmembrane region" description="Helical" evidence="1">
    <location>
        <begin position="101"/>
        <end position="123"/>
    </location>
</feature>
<feature type="transmembrane region" description="Helical" evidence="1">
    <location>
        <begin position="284"/>
        <end position="304"/>
    </location>
</feature>
<protein>
    <submittedName>
        <fullName evidence="2">Serpentine Receptor, class H</fullName>
    </submittedName>
</protein>
<dbReference type="SUPFAM" id="SSF81321">
    <property type="entry name" value="Family A G protein-coupled receptor-like"/>
    <property type="match status" value="1"/>
</dbReference>
<sequence>MSISNQSCKPPTYLASTDFLETGCHIGSVFMLTSSIYTLFLMAKKSPDTMKSSVPYMINLHVATMICDLTWAVIVLPMFFMPVIAAHASGILTWVTRERNVILWPPFAVLGGMAACLITLFEHRHQAIVTRSWFVMKRKWTRRIIYPLFYAISINFGLVELLTIPEDQAHAKQKAFKQHPCLPPIFFDDTSAVIQRDASLFNPHMYTCCFILSVLVCFYCLHVLWHLLPRNNPSMSSGTRKMLRNFFISMCVQVTIPIVVLLLPNLYWNISISFDYYSQELNNISIILFTLHGTSSSIAVIFIYKPYRVYTKKLIFYKILKLPEPRPVTIVASVSDRSGGRTAPA</sequence>
<evidence type="ECO:0000256" key="1">
    <source>
        <dbReference type="SAM" id="Phobius"/>
    </source>
</evidence>
<dbReference type="FunCoup" id="Q9XVZ3">
    <property type="interactions" value="69"/>
</dbReference>
<dbReference type="AGR" id="WB:WBGene00005264"/>
<dbReference type="RefSeq" id="NP_496974.2">
    <property type="nucleotide sequence ID" value="NM_064573.3"/>
</dbReference>
<organism evidence="2 3">
    <name type="scientific">Caenorhabditis elegans</name>
    <dbReference type="NCBI Taxonomy" id="6239"/>
    <lineage>
        <taxon>Eukaryota</taxon>
        <taxon>Metazoa</taxon>
        <taxon>Ecdysozoa</taxon>
        <taxon>Nematoda</taxon>
        <taxon>Chromadorea</taxon>
        <taxon>Rhabditida</taxon>
        <taxon>Rhabditina</taxon>
        <taxon>Rhabditomorpha</taxon>
        <taxon>Rhabditoidea</taxon>
        <taxon>Rhabditidae</taxon>
        <taxon>Peloderinae</taxon>
        <taxon>Caenorhabditis</taxon>
    </lineage>
</organism>
<dbReference type="Pfam" id="PF10318">
    <property type="entry name" value="7TM_GPCR_Srh"/>
    <property type="match status" value="1"/>
</dbReference>
<dbReference type="CTD" id="190296"/>
<evidence type="ECO:0000313" key="2">
    <source>
        <dbReference type="EMBL" id="CAA22460.2"/>
    </source>
</evidence>
<reference evidence="2 3" key="1">
    <citation type="journal article" date="1998" name="Science">
        <title>Genome sequence of the nematode C. elegans: a platform for investigating biology.</title>
        <authorList>
            <consortium name="The C. elegans sequencing consortium"/>
            <person name="Sulson J.E."/>
            <person name="Waterston R."/>
        </authorList>
    </citation>
    <scope>NUCLEOTIDE SEQUENCE [LARGE SCALE GENOMIC DNA]</scope>
    <source>
        <strain evidence="2 3">Bristol N2</strain>
    </source>
</reference>
<dbReference type="UCSC" id="Y54G11A.12">
    <property type="organism name" value="c. elegans"/>
</dbReference>
<feature type="transmembrane region" description="Helical" evidence="1">
    <location>
        <begin position="20"/>
        <end position="42"/>
    </location>
</feature>
<keyword evidence="2" id="KW-0675">Receptor</keyword>
<dbReference type="eggNOG" id="ENOG502RVRY">
    <property type="taxonomic scope" value="Eukaryota"/>
</dbReference>
<dbReference type="KEGG" id="cel:CELE_Y54G11A.12"/>
<dbReference type="InterPro" id="IPR053220">
    <property type="entry name" value="Nematode_rcpt-like_serp_H"/>
</dbReference>
<keyword evidence="1" id="KW-1133">Transmembrane helix</keyword>
<gene>
    <name evidence="2 4" type="primary">srh-41</name>
    <name evidence="2" type="ORF">CELE_Y54G11A.12</name>
    <name evidence="4" type="ORF">Y54G11A.12</name>
</gene>
<dbReference type="OMA" id="WNISISF"/>
<dbReference type="WormBase" id="Y54G11A.12">
    <property type="protein sequence ID" value="CE36042"/>
    <property type="gene ID" value="WBGene00005264"/>
    <property type="gene designation" value="srh-41"/>
</dbReference>
<keyword evidence="1" id="KW-0812">Transmembrane</keyword>
<feature type="transmembrane region" description="Helical" evidence="1">
    <location>
        <begin position="144"/>
        <end position="164"/>
    </location>
</feature>